<keyword evidence="3" id="KW-1185">Reference proteome</keyword>
<dbReference type="OrthoDB" id="2320279at2759"/>
<reference evidence="2 3" key="1">
    <citation type="submission" date="2018-06" db="EMBL/GenBank/DDBJ databases">
        <title>Comparative genomics reveals the genomic features of Rhizophagus irregularis, R. cerebriforme, R. diaphanum and Gigaspora rosea, and their symbiotic lifestyle signature.</title>
        <authorList>
            <person name="Morin E."/>
            <person name="San Clemente H."/>
            <person name="Chen E.C.H."/>
            <person name="De La Providencia I."/>
            <person name="Hainaut M."/>
            <person name="Kuo A."/>
            <person name="Kohler A."/>
            <person name="Murat C."/>
            <person name="Tang N."/>
            <person name="Roy S."/>
            <person name="Loubradou J."/>
            <person name="Henrissat B."/>
            <person name="Grigoriev I.V."/>
            <person name="Corradi N."/>
            <person name="Roux C."/>
            <person name="Martin F.M."/>
        </authorList>
    </citation>
    <scope>NUCLEOTIDE SEQUENCE [LARGE SCALE GENOMIC DNA]</scope>
    <source>
        <strain evidence="2 3">DAOM 227022</strain>
    </source>
</reference>
<evidence type="ECO:0000313" key="2">
    <source>
        <dbReference type="EMBL" id="RIA88286.1"/>
    </source>
</evidence>
<feature type="region of interest" description="Disordered" evidence="1">
    <location>
        <begin position="44"/>
        <end position="79"/>
    </location>
</feature>
<name>A0A397SUL2_9GLOM</name>
<dbReference type="AlphaFoldDB" id="A0A397SUL2"/>
<sequence>MTGHVMKIGEIIEKKMCVFYIRGEQSKEKEASSPYRISFSMVINERSGDESGQDNEVDDNLSREETQASYPTIHERTNEQANNYNVQNSSEGLARIINPDLWKPTANFGIIVAALKDTRHQKLQDAVPVLYRIIREEPADFDIDAPTALSALTSVLLFVPSPVRPCANPSENHFKSQLWTKILSDAFSLNVDPFESTWELHHQIPGDMERDRPVGGVQVHKDYAVVIAEASHALNRILSTHMFSESEISLIRVHVALVNNAHIRLGILRPLYSQEYNTTLYIYDQDVKSFDLQSDCIGTNIENVFKLIVYLRQIVCKDGLYLRNLLGERSSEKKRKFNVNFTPKAKRFRYEVYSTYAEELRESSPSPNYCGNLTILLEESCPRNVNQQVIDEN</sequence>
<accession>A0A397SUL2</accession>
<evidence type="ECO:0000313" key="3">
    <source>
        <dbReference type="Proteomes" id="UP000265703"/>
    </source>
</evidence>
<dbReference type="Proteomes" id="UP000265703">
    <property type="component" value="Unassembled WGS sequence"/>
</dbReference>
<dbReference type="EMBL" id="QKYT01000271">
    <property type="protein sequence ID" value="RIA88286.1"/>
    <property type="molecule type" value="Genomic_DNA"/>
</dbReference>
<gene>
    <name evidence="2" type="ORF">C1645_739520</name>
</gene>
<protein>
    <submittedName>
        <fullName evidence="2">Uncharacterized protein</fullName>
    </submittedName>
</protein>
<proteinExistence type="predicted"/>
<comment type="caution">
    <text evidence="2">The sequence shown here is derived from an EMBL/GenBank/DDBJ whole genome shotgun (WGS) entry which is preliminary data.</text>
</comment>
<evidence type="ECO:0000256" key="1">
    <source>
        <dbReference type="SAM" id="MobiDB-lite"/>
    </source>
</evidence>
<organism evidence="2 3">
    <name type="scientific">Glomus cerebriforme</name>
    <dbReference type="NCBI Taxonomy" id="658196"/>
    <lineage>
        <taxon>Eukaryota</taxon>
        <taxon>Fungi</taxon>
        <taxon>Fungi incertae sedis</taxon>
        <taxon>Mucoromycota</taxon>
        <taxon>Glomeromycotina</taxon>
        <taxon>Glomeromycetes</taxon>
        <taxon>Glomerales</taxon>
        <taxon>Glomeraceae</taxon>
        <taxon>Glomus</taxon>
    </lineage>
</organism>